<dbReference type="AlphaFoldDB" id="A0A6J7BU89"/>
<dbReference type="PANTHER" id="PTHR46847:SF1">
    <property type="entry name" value="D-ALLOSE-BINDING PERIPLASMIC PROTEIN-RELATED"/>
    <property type="match status" value="1"/>
</dbReference>
<dbReference type="GO" id="GO:0030313">
    <property type="term" value="C:cell envelope"/>
    <property type="evidence" value="ECO:0007669"/>
    <property type="project" value="UniProtKB-SubCell"/>
</dbReference>
<name>A0A6J7BU89_9ZZZZ</name>
<dbReference type="GO" id="GO:0030246">
    <property type="term" value="F:carbohydrate binding"/>
    <property type="evidence" value="ECO:0007669"/>
    <property type="project" value="UniProtKB-ARBA"/>
</dbReference>
<dbReference type="Gene3D" id="3.40.50.2300">
    <property type="match status" value="2"/>
</dbReference>
<dbReference type="Pfam" id="PF13407">
    <property type="entry name" value="Peripla_BP_4"/>
    <property type="match status" value="1"/>
</dbReference>
<evidence type="ECO:0000313" key="5">
    <source>
        <dbReference type="EMBL" id="CAB4847908.1"/>
    </source>
</evidence>
<feature type="domain" description="Periplasmic binding protein" evidence="4">
    <location>
        <begin position="111"/>
        <end position="365"/>
    </location>
</feature>
<protein>
    <submittedName>
        <fullName evidence="5">Unannotated protein</fullName>
    </submittedName>
</protein>
<proteinExistence type="inferred from homology"/>
<comment type="subcellular location">
    <subcellularLocation>
        <location evidence="1">Cell envelope</location>
    </subcellularLocation>
</comment>
<dbReference type="SUPFAM" id="SSF53822">
    <property type="entry name" value="Periplasmic binding protein-like I"/>
    <property type="match status" value="1"/>
</dbReference>
<reference evidence="5" key="1">
    <citation type="submission" date="2020-05" db="EMBL/GenBank/DDBJ databases">
        <authorList>
            <person name="Chiriac C."/>
            <person name="Salcher M."/>
            <person name="Ghai R."/>
            <person name="Kavagutti S V."/>
        </authorList>
    </citation>
    <scope>NUCLEOTIDE SEQUENCE</scope>
</reference>
<evidence type="ECO:0000256" key="2">
    <source>
        <dbReference type="ARBA" id="ARBA00007639"/>
    </source>
</evidence>
<dbReference type="InterPro" id="IPR028082">
    <property type="entry name" value="Peripla_BP_I"/>
</dbReference>
<gene>
    <name evidence="5" type="ORF">UFOPK3287_00208</name>
</gene>
<dbReference type="EMBL" id="CAFBJH010000007">
    <property type="protein sequence ID" value="CAB4847908.1"/>
    <property type="molecule type" value="Genomic_DNA"/>
</dbReference>
<dbReference type="PROSITE" id="PS51257">
    <property type="entry name" value="PROKAR_LIPOPROTEIN"/>
    <property type="match status" value="1"/>
</dbReference>
<sequence length="389" mass="41934">MTNQIFRGVFTSRARLIAVLGISALLLSACASSKDSAAETAAPAEGSAFTYSQPEGLPGATPPDQRKLWTYNKETGLFEETPGDASTYVPNTDRKVPAGTGLAFGDGMAGIAFTVAIDRNLYPLAKKMGFDLKYCDLAFKTEKAISCAEDMTLLKPKVAVVENWQAAAAEQMMKIYNDARVPVITVDLPHPNAIYFGVNGFESGIAAGKAAGEFAKKRWDCKDVWIYLAANPIEGATVDLRMVGFANGIQTVCGVVPANRIVRVTMDQQSPDQELSVTTDWLTANPTAKHILASNVDGIDVGIAKAFVQTGRDGWDIQQGCDDNGIATLKSGDVDKTHMIGCVAFHPDNYPKFFLSIAADIIEGKAVPNEVNYPLEFFSHENIDQLVIH</sequence>
<organism evidence="5">
    <name type="scientific">freshwater metagenome</name>
    <dbReference type="NCBI Taxonomy" id="449393"/>
    <lineage>
        <taxon>unclassified sequences</taxon>
        <taxon>metagenomes</taxon>
        <taxon>ecological metagenomes</taxon>
    </lineage>
</organism>
<dbReference type="PANTHER" id="PTHR46847">
    <property type="entry name" value="D-ALLOSE-BINDING PERIPLASMIC PROTEIN-RELATED"/>
    <property type="match status" value="1"/>
</dbReference>
<evidence type="ECO:0000259" key="4">
    <source>
        <dbReference type="Pfam" id="PF13407"/>
    </source>
</evidence>
<keyword evidence="3" id="KW-0732">Signal</keyword>
<comment type="similarity">
    <text evidence="2">Belongs to the bacterial solute-binding protein 2 family.</text>
</comment>
<accession>A0A6J7BU89</accession>
<evidence type="ECO:0000256" key="3">
    <source>
        <dbReference type="ARBA" id="ARBA00022729"/>
    </source>
</evidence>
<dbReference type="InterPro" id="IPR025997">
    <property type="entry name" value="SBP_2_dom"/>
</dbReference>
<evidence type="ECO:0000256" key="1">
    <source>
        <dbReference type="ARBA" id="ARBA00004196"/>
    </source>
</evidence>